<dbReference type="GeneID" id="611544"/>
<sequence length="336" mass="39177">MVAPPSPRVPQPSCLLASRAPDFQMPLEEESEFTNMDKAARVIQNAWKCFLNVAVFQHYKRLIGIRRQGEPRQIVKYIDPKEAELLDAAAGIRVRFRLGGVKFPPDIYYKIFTHRHIEDLCANSPRDYTKLTAKYTSHIKSDDLQEEDHSGWYHRVENNGWRPVSDTFWMSTENVELEDKKETEFHFSKLKRRQDMEKKRKIRKIEWMRKMYYAGSLQAKSTNPKTLDLIHTATQGLMRSVEGSGIDAVMEWEVDEVLNWTNALNFDEYIANWKEIATSNSSANFTSFTLEQAQKKRYDYADMSEEKMGTPEDTLYGNIFKKPNYARLTPDSTYGI</sequence>
<accession>A0A8C0PDR7</accession>
<gene>
    <name evidence="1" type="primary">C5H11orf65</name>
</gene>
<evidence type="ECO:0000313" key="2">
    <source>
        <dbReference type="Proteomes" id="UP000694429"/>
    </source>
</evidence>
<reference evidence="1" key="1">
    <citation type="submission" date="2025-08" db="UniProtKB">
        <authorList>
            <consortium name="Ensembl"/>
        </authorList>
    </citation>
    <scope>IDENTIFICATION</scope>
</reference>
<dbReference type="AlphaFoldDB" id="A0A8C0PDR7"/>
<evidence type="ECO:0008006" key="3">
    <source>
        <dbReference type="Google" id="ProtNLM"/>
    </source>
</evidence>
<dbReference type="Ensembl" id="ENSCAFT00030038479.1">
    <property type="protein sequence ID" value="ENSCAFP00030033571.1"/>
    <property type="gene ID" value="ENSCAFG00030020959.1"/>
</dbReference>
<dbReference type="PANTHER" id="PTHR33504">
    <property type="entry name" value="NADH DEHYDROGENASE (UBIQUINONE) 1 BETA SUBCOMPLEX, 4"/>
    <property type="match status" value="1"/>
</dbReference>
<dbReference type="CTD" id="611544"/>
<dbReference type="Proteomes" id="UP000694429">
    <property type="component" value="Unassembled WGS sequence"/>
</dbReference>
<dbReference type="PANTHER" id="PTHR33504:SF2">
    <property type="entry name" value="PROTEIN MFI"/>
    <property type="match status" value="1"/>
</dbReference>
<dbReference type="CDD" id="cd21090">
    <property type="entry name" value="C11orf65"/>
    <property type="match status" value="1"/>
</dbReference>
<evidence type="ECO:0000313" key="1">
    <source>
        <dbReference type="Ensembl" id="ENSCAFP00030033571.1"/>
    </source>
</evidence>
<name>A0A8C0PDR7_CANLF</name>
<proteinExistence type="predicted"/>
<dbReference type="RefSeq" id="XP_038520927.1">
    <property type="nucleotide sequence ID" value="XM_038664999.1"/>
</dbReference>
<dbReference type="RefSeq" id="XP_005619879.2">
    <property type="nucleotide sequence ID" value="XM_005619822.4"/>
</dbReference>
<dbReference type="RefSeq" id="XP_038392200.1">
    <property type="nucleotide sequence ID" value="XM_038536272.1"/>
</dbReference>
<protein>
    <recommendedName>
        <fullName evidence="3">Protein O-glucosyltransferase 3</fullName>
    </recommendedName>
</protein>
<organism evidence="1 2">
    <name type="scientific">Canis lupus familiaris</name>
    <name type="common">Dog</name>
    <name type="synonym">Canis familiaris</name>
    <dbReference type="NCBI Taxonomy" id="9615"/>
    <lineage>
        <taxon>Eukaryota</taxon>
        <taxon>Metazoa</taxon>
        <taxon>Chordata</taxon>
        <taxon>Craniata</taxon>
        <taxon>Vertebrata</taxon>
        <taxon>Euteleostomi</taxon>
        <taxon>Mammalia</taxon>
        <taxon>Eutheria</taxon>
        <taxon>Laurasiatheria</taxon>
        <taxon>Carnivora</taxon>
        <taxon>Caniformia</taxon>
        <taxon>Canidae</taxon>
        <taxon>Canis</taxon>
    </lineage>
</organism>